<feature type="transmembrane region" description="Helical" evidence="6">
    <location>
        <begin position="324"/>
        <end position="343"/>
    </location>
</feature>
<keyword evidence="3 6" id="KW-0812">Transmembrane</keyword>
<dbReference type="InterPro" id="IPR020846">
    <property type="entry name" value="MFS_dom"/>
</dbReference>
<feature type="transmembrane region" description="Helical" evidence="6">
    <location>
        <begin position="189"/>
        <end position="210"/>
    </location>
</feature>
<dbReference type="PANTHER" id="PTHR48022">
    <property type="entry name" value="PLASTIDIC GLUCOSE TRANSPORTER 4"/>
    <property type="match status" value="1"/>
</dbReference>
<evidence type="ECO:0000256" key="1">
    <source>
        <dbReference type="ARBA" id="ARBA00004141"/>
    </source>
</evidence>
<feature type="transmembrane region" description="Helical" evidence="6">
    <location>
        <begin position="157"/>
        <end position="177"/>
    </location>
</feature>
<dbReference type="PANTHER" id="PTHR48022:SF10">
    <property type="entry name" value="MAJOR FACILITATOR SUPERFAMILY (MFS) PROFILE DOMAIN-CONTAINING PROTEIN"/>
    <property type="match status" value="1"/>
</dbReference>
<feature type="transmembrane region" description="Helical" evidence="6">
    <location>
        <begin position="454"/>
        <end position="472"/>
    </location>
</feature>
<keyword evidence="9" id="KW-1185">Reference proteome</keyword>
<evidence type="ECO:0000313" key="9">
    <source>
        <dbReference type="Proteomes" id="UP000774617"/>
    </source>
</evidence>
<evidence type="ECO:0000256" key="6">
    <source>
        <dbReference type="SAM" id="Phobius"/>
    </source>
</evidence>
<protein>
    <submittedName>
        <fullName evidence="8">General substrate transporter</fullName>
    </submittedName>
</protein>
<dbReference type="InterPro" id="IPR036259">
    <property type="entry name" value="MFS_trans_sf"/>
</dbReference>
<evidence type="ECO:0000256" key="2">
    <source>
        <dbReference type="ARBA" id="ARBA00010992"/>
    </source>
</evidence>
<feature type="transmembrane region" description="Helical" evidence="6">
    <location>
        <begin position="99"/>
        <end position="117"/>
    </location>
</feature>
<dbReference type="PROSITE" id="PS00217">
    <property type="entry name" value="SUGAR_TRANSPORT_2"/>
    <property type="match status" value="1"/>
</dbReference>
<evidence type="ECO:0000256" key="5">
    <source>
        <dbReference type="ARBA" id="ARBA00023136"/>
    </source>
</evidence>
<dbReference type="Proteomes" id="UP000774617">
    <property type="component" value="Unassembled WGS sequence"/>
</dbReference>
<accession>A0ABQ8GED4</accession>
<keyword evidence="4 6" id="KW-1133">Transmembrane helix</keyword>
<feature type="transmembrane region" description="Helical" evidence="6">
    <location>
        <begin position="68"/>
        <end position="92"/>
    </location>
</feature>
<dbReference type="EMBL" id="JAGTJR010000010">
    <property type="protein sequence ID" value="KAH7053115.1"/>
    <property type="molecule type" value="Genomic_DNA"/>
</dbReference>
<feature type="domain" description="Major facilitator superfamily (MFS) profile" evidence="7">
    <location>
        <begin position="21"/>
        <end position="476"/>
    </location>
</feature>
<dbReference type="InterPro" id="IPR005829">
    <property type="entry name" value="Sugar_transporter_CS"/>
</dbReference>
<dbReference type="InterPro" id="IPR050360">
    <property type="entry name" value="MFS_Sugar_Transporters"/>
</dbReference>
<dbReference type="Gene3D" id="1.20.1250.20">
    <property type="entry name" value="MFS general substrate transporter like domains"/>
    <property type="match status" value="1"/>
</dbReference>
<dbReference type="SUPFAM" id="SSF103473">
    <property type="entry name" value="MFS general substrate transporter"/>
    <property type="match status" value="1"/>
</dbReference>
<feature type="transmembrane region" description="Helical" evidence="6">
    <location>
        <begin position="385"/>
        <end position="406"/>
    </location>
</feature>
<comment type="caution">
    <text evidence="8">The sequence shown here is derived from an EMBL/GenBank/DDBJ whole genome shotgun (WGS) entry which is preliminary data.</text>
</comment>
<feature type="transmembrane region" description="Helical" evidence="6">
    <location>
        <begin position="123"/>
        <end position="145"/>
    </location>
</feature>
<comment type="similarity">
    <text evidence="2">Belongs to the major facilitator superfamily. Sugar transporter (TC 2.A.1.1) family.</text>
</comment>
<evidence type="ECO:0000256" key="4">
    <source>
        <dbReference type="ARBA" id="ARBA00022989"/>
    </source>
</evidence>
<dbReference type="Pfam" id="PF00083">
    <property type="entry name" value="Sugar_tr"/>
    <property type="match status" value="1"/>
</dbReference>
<evidence type="ECO:0000259" key="7">
    <source>
        <dbReference type="PROSITE" id="PS50850"/>
    </source>
</evidence>
<evidence type="ECO:0000313" key="8">
    <source>
        <dbReference type="EMBL" id="KAH7053115.1"/>
    </source>
</evidence>
<evidence type="ECO:0000256" key="3">
    <source>
        <dbReference type="ARBA" id="ARBA00022692"/>
    </source>
</evidence>
<reference evidence="8 9" key="1">
    <citation type="journal article" date="2021" name="Nat. Commun.">
        <title>Genetic determinants of endophytism in the Arabidopsis root mycobiome.</title>
        <authorList>
            <person name="Mesny F."/>
            <person name="Miyauchi S."/>
            <person name="Thiergart T."/>
            <person name="Pickel B."/>
            <person name="Atanasova L."/>
            <person name="Karlsson M."/>
            <person name="Huettel B."/>
            <person name="Barry K.W."/>
            <person name="Haridas S."/>
            <person name="Chen C."/>
            <person name="Bauer D."/>
            <person name="Andreopoulos W."/>
            <person name="Pangilinan J."/>
            <person name="LaButti K."/>
            <person name="Riley R."/>
            <person name="Lipzen A."/>
            <person name="Clum A."/>
            <person name="Drula E."/>
            <person name="Henrissat B."/>
            <person name="Kohler A."/>
            <person name="Grigoriev I.V."/>
            <person name="Martin F.M."/>
            <person name="Hacquard S."/>
        </authorList>
    </citation>
    <scope>NUCLEOTIDE SEQUENCE [LARGE SCALE GENOMIC DNA]</scope>
    <source>
        <strain evidence="8 9">MPI-SDFR-AT-0080</strain>
    </source>
</reference>
<feature type="transmembrane region" description="Helical" evidence="6">
    <location>
        <begin position="418"/>
        <end position="442"/>
    </location>
</feature>
<feature type="transmembrane region" description="Helical" evidence="6">
    <location>
        <begin position="286"/>
        <end position="312"/>
    </location>
</feature>
<organism evidence="8 9">
    <name type="scientific">Macrophomina phaseolina</name>
    <dbReference type="NCBI Taxonomy" id="35725"/>
    <lineage>
        <taxon>Eukaryota</taxon>
        <taxon>Fungi</taxon>
        <taxon>Dikarya</taxon>
        <taxon>Ascomycota</taxon>
        <taxon>Pezizomycotina</taxon>
        <taxon>Dothideomycetes</taxon>
        <taxon>Dothideomycetes incertae sedis</taxon>
        <taxon>Botryosphaeriales</taxon>
        <taxon>Botryosphaeriaceae</taxon>
        <taxon>Macrophomina</taxon>
    </lineage>
</organism>
<proteinExistence type="inferred from homology"/>
<gene>
    <name evidence="8" type="ORF">B0J12DRAFT_571562</name>
</gene>
<dbReference type="PROSITE" id="PS50850">
    <property type="entry name" value="MFS"/>
    <property type="match status" value="1"/>
</dbReference>
<name>A0ABQ8GED4_9PEZI</name>
<sequence length="533" mass="57941">MSETLKIPHTSLWANRKCLLICSIVSIANMQYGLDSAAIGGLQAMPGFLVVFGYPDPTAAGGYAIGGTFQQLISSLLTLGSFLSSLVAGLFAHFYGRKAALWTACVLNAVACIIQITSENKGAVYVGRLILGFANGFLVTFSNVYTSEASPAHLRAVMVALFAYWVNIGSIVGAAITNATKSRLDKASYQIPIGTLFIVPVFLAIGLIFVPESPRYLLNKGKTEEARKSLETLRGNSQAPEFIELEWAEMVKGIEEEKRLATTVGVLDIFRPLASSCSHTDLRRTLLCYGMIACQTASGVWFLISYATYFMIVSGLSVDEAFKFSVMNTCLGFVGVNCGMYAMRHLVGRRAILMAGAAFCGLCMLALAVAASVDASTVALRDCLVAFTALFMFGYNACVGAASYPVATELVSTRLRSWTVGTATSLGYFLAWLTAFCTPYFINPENMNWGAKYGYVWAAANFLCVGFFFILMPELKGRTLEEIDELFLNRVSVRNFPKYKTTIGDEAAREVKEHAGLFEQKSGAAREHVEQVQ</sequence>
<dbReference type="InterPro" id="IPR005828">
    <property type="entry name" value="MFS_sugar_transport-like"/>
</dbReference>
<keyword evidence="5 6" id="KW-0472">Membrane</keyword>
<comment type="subcellular location">
    <subcellularLocation>
        <location evidence="1">Membrane</location>
        <topology evidence="1">Multi-pass membrane protein</topology>
    </subcellularLocation>
</comment>
<feature type="transmembrane region" description="Helical" evidence="6">
    <location>
        <begin position="352"/>
        <end position="373"/>
    </location>
</feature>